<evidence type="ECO:0000259" key="8">
    <source>
        <dbReference type="PROSITE" id="PS50850"/>
    </source>
</evidence>
<dbReference type="SUPFAM" id="SSF103473">
    <property type="entry name" value="MFS general substrate transporter"/>
    <property type="match status" value="1"/>
</dbReference>
<accession>A0A931MCX4</accession>
<dbReference type="GO" id="GO:0015213">
    <property type="term" value="F:uridine transmembrane transporter activity"/>
    <property type="evidence" value="ECO:0007669"/>
    <property type="project" value="TreeGrafter"/>
</dbReference>
<dbReference type="InterPro" id="IPR036259">
    <property type="entry name" value="MFS_trans_sf"/>
</dbReference>
<gene>
    <name evidence="9" type="ORF">I5907_18930</name>
</gene>
<dbReference type="RefSeq" id="WP_196992358.1">
    <property type="nucleotide sequence ID" value="NZ_JADWYR010000002.1"/>
</dbReference>
<feature type="transmembrane region" description="Helical" evidence="7">
    <location>
        <begin position="283"/>
        <end position="302"/>
    </location>
</feature>
<dbReference type="AlphaFoldDB" id="A0A931MCX4"/>
<keyword evidence="4 7" id="KW-0812">Transmembrane</keyword>
<protein>
    <submittedName>
        <fullName evidence="9">Nucleoside permease</fullName>
    </submittedName>
</protein>
<dbReference type="GO" id="GO:0015212">
    <property type="term" value="F:cytidine transmembrane transporter activity"/>
    <property type="evidence" value="ECO:0007669"/>
    <property type="project" value="TreeGrafter"/>
</dbReference>
<dbReference type="Proteomes" id="UP000628448">
    <property type="component" value="Unassembled WGS sequence"/>
</dbReference>
<dbReference type="Pfam" id="PF03825">
    <property type="entry name" value="Nuc_H_symport"/>
    <property type="match status" value="1"/>
</dbReference>
<feature type="transmembrane region" description="Helical" evidence="7">
    <location>
        <begin position="96"/>
        <end position="119"/>
    </location>
</feature>
<evidence type="ECO:0000256" key="4">
    <source>
        <dbReference type="ARBA" id="ARBA00022692"/>
    </source>
</evidence>
<dbReference type="CDD" id="cd06177">
    <property type="entry name" value="MFS_NHS"/>
    <property type="match status" value="1"/>
</dbReference>
<dbReference type="InterPro" id="IPR020846">
    <property type="entry name" value="MFS_dom"/>
</dbReference>
<dbReference type="EMBL" id="JADWYR010000002">
    <property type="protein sequence ID" value="MBG9378320.1"/>
    <property type="molecule type" value="Genomic_DNA"/>
</dbReference>
<comment type="subcellular location">
    <subcellularLocation>
        <location evidence="1">Cell membrane</location>
        <topology evidence="1">Multi-pass membrane protein</topology>
    </subcellularLocation>
</comment>
<keyword evidence="2" id="KW-0813">Transport</keyword>
<reference evidence="9" key="1">
    <citation type="submission" date="2020-11" db="EMBL/GenBank/DDBJ databases">
        <title>Bacterial whole genome sequence for Panacibacter sp. DH6.</title>
        <authorList>
            <person name="Le V."/>
            <person name="Ko S."/>
            <person name="Ahn C.-Y."/>
            <person name="Oh H.-M."/>
        </authorList>
    </citation>
    <scope>NUCLEOTIDE SEQUENCE</scope>
    <source>
        <strain evidence="9">DH6</strain>
    </source>
</reference>
<dbReference type="PROSITE" id="PS50850">
    <property type="entry name" value="MFS"/>
    <property type="match status" value="1"/>
</dbReference>
<dbReference type="PANTHER" id="PTHR23522">
    <property type="entry name" value="BLL5896 PROTEIN"/>
    <property type="match status" value="1"/>
</dbReference>
<evidence type="ECO:0000256" key="7">
    <source>
        <dbReference type="SAM" id="Phobius"/>
    </source>
</evidence>
<evidence type="ECO:0000256" key="3">
    <source>
        <dbReference type="ARBA" id="ARBA00022475"/>
    </source>
</evidence>
<evidence type="ECO:0000256" key="6">
    <source>
        <dbReference type="ARBA" id="ARBA00023136"/>
    </source>
</evidence>
<proteinExistence type="predicted"/>
<dbReference type="GO" id="GO:0005886">
    <property type="term" value="C:plasma membrane"/>
    <property type="evidence" value="ECO:0007669"/>
    <property type="project" value="UniProtKB-SubCell"/>
</dbReference>
<feature type="transmembrane region" description="Helical" evidence="7">
    <location>
        <begin position="44"/>
        <end position="63"/>
    </location>
</feature>
<feature type="domain" description="Major facilitator superfamily (MFS) profile" evidence="8">
    <location>
        <begin position="205"/>
        <end position="414"/>
    </location>
</feature>
<keyword evidence="6 7" id="KW-0472">Membrane</keyword>
<comment type="caution">
    <text evidence="9">The sequence shown here is derived from an EMBL/GenBank/DDBJ whole genome shotgun (WGS) entry which is preliminary data.</text>
</comment>
<feature type="transmembrane region" description="Helical" evidence="7">
    <location>
        <begin position="308"/>
        <end position="332"/>
    </location>
</feature>
<evidence type="ECO:0000313" key="10">
    <source>
        <dbReference type="Proteomes" id="UP000628448"/>
    </source>
</evidence>
<feature type="transmembrane region" description="Helical" evidence="7">
    <location>
        <begin position="158"/>
        <end position="176"/>
    </location>
</feature>
<evidence type="ECO:0000256" key="1">
    <source>
        <dbReference type="ARBA" id="ARBA00004651"/>
    </source>
</evidence>
<evidence type="ECO:0000256" key="2">
    <source>
        <dbReference type="ARBA" id="ARBA00022448"/>
    </source>
</evidence>
<feature type="transmembrane region" description="Helical" evidence="7">
    <location>
        <begin position="258"/>
        <end position="276"/>
    </location>
</feature>
<dbReference type="PANTHER" id="PTHR23522:SF4">
    <property type="entry name" value="NUCLEOSIDE PERMEASE NUPG-RELATED"/>
    <property type="match status" value="1"/>
</dbReference>
<dbReference type="InterPro" id="IPR004740">
    <property type="entry name" value="Nuc_H_symport"/>
</dbReference>
<name>A0A931MCX4_9BACT</name>
<evidence type="ECO:0000313" key="9">
    <source>
        <dbReference type="EMBL" id="MBG9378320.1"/>
    </source>
</evidence>
<feature type="transmembrane region" description="Helical" evidence="7">
    <location>
        <begin position="72"/>
        <end position="90"/>
    </location>
</feature>
<keyword evidence="3" id="KW-1003">Cell membrane</keyword>
<feature type="transmembrane region" description="Helical" evidence="7">
    <location>
        <begin position="131"/>
        <end position="152"/>
    </location>
</feature>
<dbReference type="Gene3D" id="1.20.1250.20">
    <property type="entry name" value="MFS general substrate transporter like domains"/>
    <property type="match status" value="2"/>
</dbReference>
<feature type="transmembrane region" description="Helical" evidence="7">
    <location>
        <begin position="206"/>
        <end position="226"/>
    </location>
</feature>
<keyword evidence="5 7" id="KW-1133">Transmembrane helix</keyword>
<keyword evidence="10" id="KW-1185">Reference proteome</keyword>
<feature type="transmembrane region" description="Helical" evidence="7">
    <location>
        <begin position="344"/>
        <end position="365"/>
    </location>
</feature>
<evidence type="ECO:0000256" key="5">
    <source>
        <dbReference type="ARBA" id="ARBA00022989"/>
    </source>
</evidence>
<sequence>MKVSTRVQLSVMMFLQFVVWGAWYGQLSKYLFAINFTGAQVGNIYATFSIAMIISPFLVGMVADRFFSAQKVLGVLNLTGAVLLYFLTTITDYDLFYWVMLLYCLTFAPTIALTASISMRQMTNPEKEFPPIRVLGTVAWIAVTNLVGFMGWGDKVTIFHVSMITAAVIGLYSFTLPDTPPTIKGPVSAAQIAGKDALVLFRDRSFFIFFIASVLICIPLSFYYAMANPSITDAYKTAFATANPGQVFPNFYVENKMSLGQASEVFFMLLLPFAYSRFGIKNILIIGLIAWIIRFMFFGYGNAGSSEWMLYGGIILHGLCYDFFFVSGMIYTDEKAGEKIKSQAQGLISLATYGLGMYIGSVLSGKVKDMYTTGSGETAVTNWTSVWMVPAGIAVVVLLLFIVAFKDKKRTAAV</sequence>
<feature type="transmembrane region" description="Helical" evidence="7">
    <location>
        <begin position="7"/>
        <end position="24"/>
    </location>
</feature>
<organism evidence="9 10">
    <name type="scientific">Panacibacter microcysteis</name>
    <dbReference type="NCBI Taxonomy" id="2793269"/>
    <lineage>
        <taxon>Bacteria</taxon>
        <taxon>Pseudomonadati</taxon>
        <taxon>Bacteroidota</taxon>
        <taxon>Chitinophagia</taxon>
        <taxon>Chitinophagales</taxon>
        <taxon>Chitinophagaceae</taxon>
        <taxon>Panacibacter</taxon>
    </lineage>
</organism>
<feature type="transmembrane region" description="Helical" evidence="7">
    <location>
        <begin position="385"/>
        <end position="405"/>
    </location>
</feature>